<gene>
    <name evidence="8" type="primary">citN</name>
    <name evidence="8" type="ORF">XTPLMG728_3636</name>
</gene>
<feature type="transmembrane region" description="Helical" evidence="6">
    <location>
        <begin position="292"/>
        <end position="311"/>
    </location>
</feature>
<name>A0A0K3A516_9XANT</name>
<evidence type="ECO:0000256" key="6">
    <source>
        <dbReference type="SAM" id="Phobius"/>
    </source>
</evidence>
<evidence type="ECO:0000259" key="7">
    <source>
        <dbReference type="Pfam" id="PF03600"/>
    </source>
</evidence>
<keyword evidence="4 6" id="KW-1133">Transmembrane helix</keyword>
<evidence type="ECO:0000256" key="2">
    <source>
        <dbReference type="ARBA" id="ARBA00022448"/>
    </source>
</evidence>
<feature type="domain" description="Citrate transporter-like" evidence="7">
    <location>
        <begin position="13"/>
        <end position="385"/>
    </location>
</feature>
<feature type="transmembrane region" description="Helical" evidence="6">
    <location>
        <begin position="239"/>
        <end position="257"/>
    </location>
</feature>
<keyword evidence="5 6" id="KW-0472">Membrane</keyword>
<accession>A0A0K3A516</accession>
<sequence length="441" mass="47067">MLTALGFGMVITFMYLIMSKRLSPLVALIIVPITFALAGGFGTGINDMMVEGIKKIAPTGVMLMFAILYFGVMIDAGLFDPLVRRILRLVKGDPMKIVVGTAVLALLISLDGDGSTTYMITVSAMLPLYRRIGMNALNLTCVTILAGGVMNMTPWGGPTARAATALHVDPANVFVPLVPAMALAIAGILLLVWHLGMKERRRLGVATLPGNAWLDSSMADDGDALPTVEDADDIKRPKLLWVNLALTLALMAALVVGVLPMPVLFMIGFALALLINYPNLAEQRRRLVNHAGNVLSVVSLIFAAGVFTGILSNTGMVEAMSRSFLAVIPDAWGPHLAVITALASMPFTFFMSNDAFYFGVLPILSEAASHYGITPVEMARASLAGQPVHLLSPLVPSTYLLVGLAKVDFADHQRFTMKWAVLVSLLLMGGSLVFALYPLAA</sequence>
<evidence type="ECO:0000256" key="5">
    <source>
        <dbReference type="ARBA" id="ARBA00023136"/>
    </source>
</evidence>
<feature type="transmembrane region" description="Helical" evidence="6">
    <location>
        <begin position="331"/>
        <end position="350"/>
    </location>
</feature>
<feature type="transmembrane region" description="Helical" evidence="6">
    <location>
        <begin position="94"/>
        <end position="111"/>
    </location>
</feature>
<evidence type="ECO:0000256" key="4">
    <source>
        <dbReference type="ARBA" id="ARBA00022989"/>
    </source>
</evidence>
<comment type="subcellular location">
    <subcellularLocation>
        <location evidence="1">Membrane</location>
        <topology evidence="1">Multi-pass membrane protein</topology>
    </subcellularLocation>
</comment>
<dbReference type="AlphaFoldDB" id="A0A0K3A516"/>
<feature type="transmembrane region" description="Helical" evidence="6">
    <location>
        <begin position="263"/>
        <end position="280"/>
    </location>
</feature>
<feature type="transmembrane region" description="Helical" evidence="6">
    <location>
        <begin position="173"/>
        <end position="193"/>
    </location>
</feature>
<proteinExistence type="predicted"/>
<dbReference type="InterPro" id="IPR004680">
    <property type="entry name" value="Cit_transptr-like_dom"/>
</dbReference>
<evidence type="ECO:0000313" key="8">
    <source>
        <dbReference type="EMBL" id="CTP93266.1"/>
    </source>
</evidence>
<reference evidence="8 9" key="1">
    <citation type="submission" date="2015-07" db="EMBL/GenBank/DDBJ databases">
        <authorList>
            <person name="Noorani M."/>
        </authorList>
    </citation>
    <scope>NUCLEOTIDE SEQUENCE [LARGE SCALE GENOMIC DNA]</scope>
    <source>
        <strain evidence="8">LMG728</strain>
    </source>
</reference>
<dbReference type="Pfam" id="PF03600">
    <property type="entry name" value="CitMHS"/>
    <property type="match status" value="1"/>
</dbReference>
<evidence type="ECO:0000313" key="9">
    <source>
        <dbReference type="Proteomes" id="UP000041247"/>
    </source>
</evidence>
<dbReference type="Proteomes" id="UP000041247">
    <property type="component" value="Unassembled WGS sequence"/>
</dbReference>
<protein>
    <submittedName>
        <fullName evidence="8">Citrate transporter</fullName>
    </submittedName>
</protein>
<feature type="transmembrane region" description="Helical" evidence="6">
    <location>
        <begin position="419"/>
        <end position="440"/>
    </location>
</feature>
<dbReference type="EMBL" id="CXOK01000145">
    <property type="protein sequence ID" value="CTP93266.1"/>
    <property type="molecule type" value="Genomic_DNA"/>
</dbReference>
<dbReference type="RefSeq" id="WP_053842147.1">
    <property type="nucleotide sequence ID" value="NZ_CP076250.1"/>
</dbReference>
<dbReference type="InterPro" id="IPR014738">
    <property type="entry name" value="Citrate_transporter"/>
</dbReference>
<evidence type="ECO:0000256" key="1">
    <source>
        <dbReference type="ARBA" id="ARBA00004141"/>
    </source>
</evidence>
<dbReference type="GO" id="GO:0015137">
    <property type="term" value="F:citrate transmembrane transporter activity"/>
    <property type="evidence" value="ECO:0007669"/>
    <property type="project" value="InterPro"/>
</dbReference>
<evidence type="ECO:0000256" key="3">
    <source>
        <dbReference type="ARBA" id="ARBA00022692"/>
    </source>
</evidence>
<feature type="transmembrane region" description="Helical" evidence="6">
    <location>
        <begin position="56"/>
        <end position="74"/>
    </location>
</feature>
<keyword evidence="3 6" id="KW-0812">Transmembrane</keyword>
<dbReference type="GO" id="GO:0016020">
    <property type="term" value="C:membrane"/>
    <property type="evidence" value="ECO:0007669"/>
    <property type="project" value="UniProtKB-SubCell"/>
</dbReference>
<keyword evidence="2" id="KW-0813">Transport</keyword>
<feature type="transmembrane region" description="Helical" evidence="6">
    <location>
        <begin position="22"/>
        <end position="44"/>
    </location>
</feature>
<dbReference type="NCBIfam" id="TIGR00784">
    <property type="entry name" value="citMHS"/>
    <property type="match status" value="1"/>
</dbReference>
<feature type="transmembrane region" description="Helical" evidence="6">
    <location>
        <begin position="132"/>
        <end position="153"/>
    </location>
</feature>
<organism evidence="8 9">
    <name type="scientific">Xanthomonas graminis pv. poae</name>
    <dbReference type="NCBI Taxonomy" id="227946"/>
    <lineage>
        <taxon>Bacteria</taxon>
        <taxon>Pseudomonadati</taxon>
        <taxon>Pseudomonadota</taxon>
        <taxon>Gammaproteobacteria</taxon>
        <taxon>Lysobacterales</taxon>
        <taxon>Lysobacteraceae</taxon>
        <taxon>Xanthomonas</taxon>
        <taxon>Xanthomonas translucens group</taxon>
        <taxon>Xanthomonas graminis</taxon>
    </lineage>
</organism>